<evidence type="ECO:0000256" key="4">
    <source>
        <dbReference type="ARBA" id="ARBA00022989"/>
    </source>
</evidence>
<feature type="domain" description="ComEC/Rec2-related protein" evidence="8">
    <location>
        <begin position="257"/>
        <end position="519"/>
    </location>
</feature>
<evidence type="ECO:0000313" key="10">
    <source>
        <dbReference type="Proteomes" id="UP001205046"/>
    </source>
</evidence>
<dbReference type="PANTHER" id="PTHR30619">
    <property type="entry name" value="DNA INTERNALIZATION/COMPETENCE PROTEIN COMEC/REC2"/>
    <property type="match status" value="1"/>
</dbReference>
<evidence type="ECO:0000256" key="3">
    <source>
        <dbReference type="ARBA" id="ARBA00022692"/>
    </source>
</evidence>
<feature type="transmembrane region" description="Helical" evidence="6">
    <location>
        <begin position="406"/>
        <end position="428"/>
    </location>
</feature>
<dbReference type="PANTHER" id="PTHR30619:SF1">
    <property type="entry name" value="RECOMBINATION PROTEIN 2"/>
    <property type="match status" value="1"/>
</dbReference>
<evidence type="ECO:0000259" key="7">
    <source>
        <dbReference type="Pfam" id="PF00753"/>
    </source>
</evidence>
<evidence type="ECO:0000259" key="8">
    <source>
        <dbReference type="Pfam" id="PF03772"/>
    </source>
</evidence>
<evidence type="ECO:0000256" key="5">
    <source>
        <dbReference type="ARBA" id="ARBA00023136"/>
    </source>
</evidence>
<dbReference type="Gene3D" id="3.60.15.10">
    <property type="entry name" value="Ribonuclease Z/Hydroxyacylglutathione hydrolase-like"/>
    <property type="match status" value="1"/>
</dbReference>
<dbReference type="Proteomes" id="UP001205046">
    <property type="component" value="Unassembled WGS sequence"/>
</dbReference>
<dbReference type="NCBIfam" id="TIGR00360">
    <property type="entry name" value="ComEC_N-term"/>
    <property type="match status" value="1"/>
</dbReference>
<feature type="transmembrane region" description="Helical" evidence="6">
    <location>
        <begin position="376"/>
        <end position="394"/>
    </location>
</feature>
<accession>A0ABT2HNC9</accession>
<dbReference type="InterPro" id="IPR004477">
    <property type="entry name" value="ComEC_N"/>
</dbReference>
<sequence length="820" mass="86309">MVTEAGLTSRRSPLDLRLLPAALCVWCAALVAVHAPWRVSLSAAAGLGLLALLILAWLLIPPRRSTAAGPGTVRELSRIIGLHLLLCIVAAAAVLGVAGQDLRSQELNGWTAAVQKQAPLQVTLRVLEDAEVLATPDRSGEPRLLVRATVTHAQTTPEERQVPVGAAVLVMHPLSEGEDPTDVLSAGHRYQGLVRTSELEQGERASAMLFPFGDHALSILPEDRRATVTDAFSALRQATADASATALGDAPALLPGIILGDRSGQDETLTEAMRVSGLTHMTVVSGTHCTLVMGALMGLMRLLRMPRWCTVVVTLLGLLLFVMLVQPAPSVIRAAVMGLIGALAVFAGRGRASSALLCLCVLILLLYDPWFSTEPAFQLSVAATAGIVLTGHRLKELFEQRMPALIAGPLALACSAQLLVTPVLLPLAAGVTTYSVPANILAGPLLPLVTVPGTLAAVLSTTLPGVSQVLLWAAGVPAAGIGLIGRGASSLPQALAPWPAGWLGVVLVLLYLAAALILCRLLIAAQWPGRAETGVLVSAAASVLALIVPLTALGEERLPGDWRFALCDVGQGDMLVIRTAAQAGIVVDTGEEPAAAEECLNHLEIEQVEVLMITHEHRDHYGGMPGVEQAADVRRLLYSASAGWQLDEAPEAESVQVSAERAHPGDSGIHEGAFPVTWTVWAAADYHRNPNDNSLAVLFEIHEYSAGADGPANDPLRLLSTGDLEQEATDLLLAREALPQHVDVLQVPHHGAANGGTEILEFTRPSVALIGVGEDNSYGHPAPEITGMLQRLESAVYRTDQHGTVVFSYAQGQLETTGIR</sequence>
<feature type="transmembrane region" description="Helical" evidence="6">
    <location>
        <begin position="535"/>
        <end position="554"/>
    </location>
</feature>
<organism evidence="9 10">
    <name type="scientific">Nesterenkonia massiliensis</name>
    <dbReference type="NCBI Taxonomy" id="1232429"/>
    <lineage>
        <taxon>Bacteria</taxon>
        <taxon>Bacillati</taxon>
        <taxon>Actinomycetota</taxon>
        <taxon>Actinomycetes</taxon>
        <taxon>Micrococcales</taxon>
        <taxon>Micrococcaceae</taxon>
        <taxon>Nesterenkonia</taxon>
    </lineage>
</organism>
<dbReference type="Pfam" id="PF00753">
    <property type="entry name" value="Lactamase_B"/>
    <property type="match status" value="1"/>
</dbReference>
<evidence type="ECO:0000256" key="1">
    <source>
        <dbReference type="ARBA" id="ARBA00004651"/>
    </source>
</evidence>
<dbReference type="Pfam" id="PF03772">
    <property type="entry name" value="Competence"/>
    <property type="match status" value="1"/>
</dbReference>
<feature type="transmembrane region" description="Helical" evidence="6">
    <location>
        <begin position="500"/>
        <end position="523"/>
    </location>
</feature>
<feature type="transmembrane region" description="Helical" evidence="6">
    <location>
        <begin position="440"/>
        <end position="462"/>
    </location>
</feature>
<dbReference type="InterPro" id="IPR036866">
    <property type="entry name" value="RibonucZ/Hydroxyglut_hydro"/>
</dbReference>
<keyword evidence="2" id="KW-1003">Cell membrane</keyword>
<keyword evidence="3 6" id="KW-0812">Transmembrane</keyword>
<dbReference type="InterPro" id="IPR001279">
    <property type="entry name" value="Metallo-B-lactamas"/>
</dbReference>
<evidence type="ECO:0000313" key="9">
    <source>
        <dbReference type="EMBL" id="MCT1606183.1"/>
    </source>
</evidence>
<feature type="transmembrane region" description="Helical" evidence="6">
    <location>
        <begin position="331"/>
        <end position="347"/>
    </location>
</feature>
<comment type="subcellular location">
    <subcellularLocation>
        <location evidence="1">Cell membrane</location>
        <topology evidence="1">Multi-pass membrane protein</topology>
    </subcellularLocation>
</comment>
<feature type="transmembrane region" description="Helical" evidence="6">
    <location>
        <begin position="308"/>
        <end position="325"/>
    </location>
</feature>
<dbReference type="RefSeq" id="WP_260072387.1">
    <property type="nucleotide sequence ID" value="NZ_JALXMO010000003.1"/>
</dbReference>
<feature type="transmembrane region" description="Helical" evidence="6">
    <location>
        <begin position="18"/>
        <end position="37"/>
    </location>
</feature>
<feature type="transmembrane region" description="Helical" evidence="6">
    <location>
        <begin position="80"/>
        <end position="98"/>
    </location>
</feature>
<proteinExistence type="predicted"/>
<feature type="transmembrane region" description="Helical" evidence="6">
    <location>
        <begin position="354"/>
        <end position="370"/>
    </location>
</feature>
<comment type="caution">
    <text evidence="9">The sequence shown here is derived from an EMBL/GenBank/DDBJ whole genome shotgun (WGS) entry which is preliminary data.</text>
</comment>
<dbReference type="EMBL" id="JALXMO010000003">
    <property type="protein sequence ID" value="MCT1606183.1"/>
    <property type="molecule type" value="Genomic_DNA"/>
</dbReference>
<reference evidence="9 10" key="1">
    <citation type="submission" date="2022-04" db="EMBL/GenBank/DDBJ databases">
        <title>Human microbiome associated bacterial genomes.</title>
        <authorList>
            <person name="Sandstrom S."/>
            <person name="Salamzade R."/>
            <person name="Kalan L.R."/>
        </authorList>
    </citation>
    <scope>NUCLEOTIDE SEQUENCE [LARGE SCALE GENOMIC DNA]</scope>
    <source>
        <strain evidence="10">p3-SID767</strain>
    </source>
</reference>
<gene>
    <name evidence="9" type="ORF">M3B43_02345</name>
</gene>
<evidence type="ECO:0000256" key="6">
    <source>
        <dbReference type="SAM" id="Phobius"/>
    </source>
</evidence>
<evidence type="ECO:0000256" key="2">
    <source>
        <dbReference type="ARBA" id="ARBA00022475"/>
    </source>
</evidence>
<protein>
    <submittedName>
        <fullName evidence="9">ComEC/Rec2 family competence protein</fullName>
    </submittedName>
</protein>
<feature type="transmembrane region" description="Helical" evidence="6">
    <location>
        <begin position="469"/>
        <end position="488"/>
    </location>
</feature>
<feature type="domain" description="Metallo-beta-lactamase" evidence="7">
    <location>
        <begin position="568"/>
        <end position="659"/>
    </location>
</feature>
<keyword evidence="10" id="KW-1185">Reference proteome</keyword>
<keyword evidence="5 6" id="KW-0472">Membrane</keyword>
<feature type="transmembrane region" description="Helical" evidence="6">
    <location>
        <begin position="43"/>
        <end position="60"/>
    </location>
</feature>
<name>A0ABT2HNC9_9MICC</name>
<keyword evidence="4 6" id="KW-1133">Transmembrane helix</keyword>
<dbReference type="SUPFAM" id="SSF56281">
    <property type="entry name" value="Metallo-hydrolase/oxidoreductase"/>
    <property type="match status" value="1"/>
</dbReference>
<dbReference type="InterPro" id="IPR052159">
    <property type="entry name" value="Competence_DNA_uptake"/>
</dbReference>